<keyword evidence="2" id="KW-1185">Reference proteome</keyword>
<reference evidence="2" key="1">
    <citation type="journal article" date="2017" name="Nat. Ecol. Evol.">
        <title>Genome expansion and lineage-specific genetic innovations in the forest pathogenic fungi Armillaria.</title>
        <authorList>
            <person name="Sipos G."/>
            <person name="Prasanna A.N."/>
            <person name="Walter M.C."/>
            <person name="O'Connor E."/>
            <person name="Balint B."/>
            <person name="Krizsan K."/>
            <person name="Kiss B."/>
            <person name="Hess J."/>
            <person name="Varga T."/>
            <person name="Slot J."/>
            <person name="Riley R."/>
            <person name="Boka B."/>
            <person name="Rigling D."/>
            <person name="Barry K."/>
            <person name="Lee J."/>
            <person name="Mihaltcheva S."/>
            <person name="LaButti K."/>
            <person name="Lipzen A."/>
            <person name="Waldron R."/>
            <person name="Moloney N.M."/>
            <person name="Sperisen C."/>
            <person name="Kredics L."/>
            <person name="Vagvoelgyi C."/>
            <person name="Patrignani A."/>
            <person name="Fitzpatrick D."/>
            <person name="Nagy I."/>
            <person name="Doyle S."/>
            <person name="Anderson J.B."/>
            <person name="Grigoriev I.V."/>
            <person name="Gueldener U."/>
            <person name="Muensterkoetter M."/>
            <person name="Nagy L.G."/>
        </authorList>
    </citation>
    <scope>NUCLEOTIDE SEQUENCE [LARGE SCALE GENOMIC DNA]</scope>
    <source>
        <strain evidence="2">28-4</strain>
    </source>
</reference>
<name>A0A2H3AQ51_9AGAR</name>
<organism evidence="1 2">
    <name type="scientific">Armillaria solidipes</name>
    <dbReference type="NCBI Taxonomy" id="1076256"/>
    <lineage>
        <taxon>Eukaryota</taxon>
        <taxon>Fungi</taxon>
        <taxon>Dikarya</taxon>
        <taxon>Basidiomycota</taxon>
        <taxon>Agaricomycotina</taxon>
        <taxon>Agaricomycetes</taxon>
        <taxon>Agaricomycetidae</taxon>
        <taxon>Agaricales</taxon>
        <taxon>Marasmiineae</taxon>
        <taxon>Physalacriaceae</taxon>
        <taxon>Armillaria</taxon>
    </lineage>
</organism>
<dbReference type="EMBL" id="KZ293520">
    <property type="protein sequence ID" value="PBK58894.1"/>
    <property type="molecule type" value="Genomic_DNA"/>
</dbReference>
<gene>
    <name evidence="1" type="ORF">ARMSODRAFT_1033032</name>
</gene>
<protein>
    <submittedName>
        <fullName evidence="1">Uncharacterized protein</fullName>
    </submittedName>
</protein>
<evidence type="ECO:0000313" key="2">
    <source>
        <dbReference type="Proteomes" id="UP000218334"/>
    </source>
</evidence>
<proteinExistence type="predicted"/>
<accession>A0A2H3AQ51</accession>
<evidence type="ECO:0000313" key="1">
    <source>
        <dbReference type="EMBL" id="PBK58894.1"/>
    </source>
</evidence>
<dbReference type="Proteomes" id="UP000218334">
    <property type="component" value="Unassembled WGS sequence"/>
</dbReference>
<sequence length="289" mass="32338">MNSGEVSAKVEAVISIFYPVLQDYARGALDYQFSPRHEGKSPHADVHNSSAEREHLLLSELGDPDRGSLTEWRRIYQSDKPSCSFFTTYVIDLPGYGKTRLQFEGILDFFVIYFSCSKVELSWATGSGDIAWALKSVSQTRNLDLDASQKDGIEKRTFYMCFGPHLWGPCYTAYVVSLLKLLRGYKCLKNEMKVCLRLLLIQACPPCLSDNTDIFLEVTKIPHLCSTEALAKQTELALQDCNSSVVQLLGQHSSSDCPLEFAARIISKVALGSLDLGVVVIYIRKKDDQ</sequence>
<dbReference type="AlphaFoldDB" id="A0A2H3AQ51"/>